<reference evidence="3 4" key="1">
    <citation type="submission" date="2016-08" db="EMBL/GenBank/DDBJ databases">
        <authorList>
            <person name="Seilhamer J.J."/>
        </authorList>
    </citation>
    <scope>NUCLEOTIDE SEQUENCE [LARGE SCALE GENOMIC DNA]</scope>
    <source>
        <strain evidence="3 4">KH-18-2</strain>
    </source>
</reference>
<dbReference type="EMBL" id="MING01000078">
    <property type="protein sequence ID" value="POG06597.1"/>
    <property type="molecule type" value="Genomic_DNA"/>
</dbReference>
<evidence type="ECO:0000259" key="2">
    <source>
        <dbReference type="PROSITE" id="PS50878"/>
    </source>
</evidence>
<comment type="similarity">
    <text evidence="1">Belongs to the bacterial reverse transcriptase family.</text>
</comment>
<keyword evidence="3" id="KW-0808">Transferase</keyword>
<dbReference type="PROSITE" id="PS50878">
    <property type="entry name" value="RT_POL"/>
    <property type="match status" value="1"/>
</dbReference>
<dbReference type="PANTHER" id="PTHR34047:SF3">
    <property type="entry name" value="BLR2052 PROTEIN"/>
    <property type="match status" value="1"/>
</dbReference>
<dbReference type="PANTHER" id="PTHR34047">
    <property type="entry name" value="NUCLEAR INTRON MATURASE 1, MITOCHONDRIAL-RELATED"/>
    <property type="match status" value="1"/>
</dbReference>
<feature type="non-terminal residue" evidence="3">
    <location>
        <position position="235"/>
    </location>
</feature>
<dbReference type="InterPro" id="IPR043502">
    <property type="entry name" value="DNA/RNA_pol_sf"/>
</dbReference>
<name>A0A2S3WZ57_PSEPU</name>
<dbReference type="CDD" id="cd01651">
    <property type="entry name" value="RT_G2_intron"/>
    <property type="match status" value="1"/>
</dbReference>
<dbReference type="AlphaFoldDB" id="A0A2S3WZ57"/>
<dbReference type="InterPro" id="IPR051083">
    <property type="entry name" value="GrpII_Intron_Splice-Mob/Def"/>
</dbReference>
<evidence type="ECO:0000313" key="4">
    <source>
        <dbReference type="Proteomes" id="UP000237378"/>
    </source>
</evidence>
<dbReference type="GO" id="GO:0003964">
    <property type="term" value="F:RNA-directed DNA polymerase activity"/>
    <property type="evidence" value="ECO:0007669"/>
    <property type="project" value="UniProtKB-KW"/>
</dbReference>
<accession>A0A2S3WZ57</accession>
<dbReference type="InterPro" id="IPR000477">
    <property type="entry name" value="RT_dom"/>
</dbReference>
<proteinExistence type="inferred from homology"/>
<gene>
    <name evidence="3" type="ORF">BGP82_29155</name>
</gene>
<evidence type="ECO:0000256" key="1">
    <source>
        <dbReference type="ARBA" id="ARBA00034120"/>
    </source>
</evidence>
<evidence type="ECO:0000313" key="3">
    <source>
        <dbReference type="EMBL" id="POG06597.1"/>
    </source>
</evidence>
<protein>
    <submittedName>
        <fullName evidence="3">Group II intron reverse transcriptase/maturase</fullName>
    </submittedName>
</protein>
<dbReference type="InterPro" id="IPR030931">
    <property type="entry name" value="Group_II_RT_mat"/>
</dbReference>
<dbReference type="SUPFAM" id="SSF56672">
    <property type="entry name" value="DNA/RNA polymerases"/>
    <property type="match status" value="1"/>
</dbReference>
<keyword evidence="3" id="KW-0548">Nucleotidyltransferase</keyword>
<organism evidence="3 4">
    <name type="scientific">Pseudomonas putida</name>
    <name type="common">Arthrobacter siderocapsulatus</name>
    <dbReference type="NCBI Taxonomy" id="303"/>
    <lineage>
        <taxon>Bacteria</taxon>
        <taxon>Pseudomonadati</taxon>
        <taxon>Pseudomonadota</taxon>
        <taxon>Gammaproteobacteria</taxon>
        <taxon>Pseudomonadales</taxon>
        <taxon>Pseudomonadaceae</taxon>
        <taxon>Pseudomonas</taxon>
    </lineage>
</organism>
<dbReference type="RefSeq" id="WP_103469671.1">
    <property type="nucleotide sequence ID" value="NZ_MING01000078.1"/>
</dbReference>
<keyword evidence="3" id="KW-0695">RNA-directed DNA polymerase</keyword>
<dbReference type="Pfam" id="PF00078">
    <property type="entry name" value="RVT_1"/>
    <property type="match status" value="1"/>
</dbReference>
<comment type="caution">
    <text evidence="3">The sequence shown here is derived from an EMBL/GenBank/DDBJ whole genome shotgun (WGS) entry which is preliminary data.</text>
</comment>
<sequence length="235" mass="26979">MSGVSSNKPYNIAKRVIWEAYQQVRTNRGAAGIDDETIADFERNLPKNLYKLWNRMSSGSYFPPPVKAVEIPKASGGIRRLGVPTVSDRIAQTVVKLLIEPKLDALFHPDSYGYRPGRSAKQAIAITRERCWRYDWVVEFDIKAAFDHIDHELLMKAVRTHIKEDWILLYIERWLVAPFEAADGVRIQRERGTPQGGVISPMLMNLFMHYAFDAWMQRNSPNCPFARYADDAVVH</sequence>
<reference evidence="3 4" key="2">
    <citation type="submission" date="2018-03" db="EMBL/GenBank/DDBJ databases">
        <title>Draft genome of Pseudomonas putida strain KH-18-2.</title>
        <authorList>
            <person name="Yoshizawa S."/>
            <person name="Khan N.H."/>
            <person name="Nishimura M."/>
            <person name="Chiura H.X."/>
            <person name="Ogura Y."/>
            <person name="Hayashi T."/>
            <person name="Kogure K."/>
        </authorList>
    </citation>
    <scope>NUCLEOTIDE SEQUENCE [LARGE SCALE GENOMIC DNA]</scope>
    <source>
        <strain evidence="3 4">KH-18-2</strain>
    </source>
</reference>
<dbReference type="NCBIfam" id="TIGR04416">
    <property type="entry name" value="group_II_RT_mat"/>
    <property type="match status" value="1"/>
</dbReference>
<dbReference type="Proteomes" id="UP000237378">
    <property type="component" value="Unassembled WGS sequence"/>
</dbReference>
<feature type="domain" description="Reverse transcriptase" evidence="2">
    <location>
        <begin position="52"/>
        <end position="235"/>
    </location>
</feature>